<feature type="non-terminal residue" evidence="1">
    <location>
        <position position="56"/>
    </location>
</feature>
<gene>
    <name evidence="1" type="ORF">S01H1_19989</name>
</gene>
<dbReference type="AlphaFoldDB" id="X0UCM3"/>
<name>X0UCM3_9ZZZZ</name>
<evidence type="ECO:0000313" key="1">
    <source>
        <dbReference type="EMBL" id="GAF98132.1"/>
    </source>
</evidence>
<dbReference type="Gene3D" id="3.60.20.10">
    <property type="entry name" value="Glutamine Phosphoribosylpyrophosphate, subunit 1, domain 1"/>
    <property type="match status" value="1"/>
</dbReference>
<dbReference type="InterPro" id="IPR029055">
    <property type="entry name" value="Ntn_hydrolases_N"/>
</dbReference>
<comment type="caution">
    <text evidence="1">The sequence shown here is derived from an EMBL/GenBank/DDBJ whole genome shotgun (WGS) entry which is preliminary data.</text>
</comment>
<reference evidence="1" key="1">
    <citation type="journal article" date="2014" name="Front. Microbiol.">
        <title>High frequency of phylogenetically diverse reductive dehalogenase-homologous genes in deep subseafloor sedimentary metagenomes.</title>
        <authorList>
            <person name="Kawai M."/>
            <person name="Futagami T."/>
            <person name="Toyoda A."/>
            <person name="Takaki Y."/>
            <person name="Nishi S."/>
            <person name="Hori S."/>
            <person name="Arai W."/>
            <person name="Tsubouchi T."/>
            <person name="Morono Y."/>
            <person name="Uchiyama I."/>
            <person name="Ito T."/>
            <person name="Fujiyama A."/>
            <person name="Inagaki F."/>
            <person name="Takami H."/>
        </authorList>
    </citation>
    <scope>NUCLEOTIDE SEQUENCE</scope>
    <source>
        <strain evidence="1">Expedition CK06-06</strain>
    </source>
</reference>
<dbReference type="InterPro" id="IPR010430">
    <property type="entry name" value="DUF1028"/>
</dbReference>
<evidence type="ECO:0008006" key="2">
    <source>
        <dbReference type="Google" id="ProtNLM"/>
    </source>
</evidence>
<organism evidence="1">
    <name type="scientific">marine sediment metagenome</name>
    <dbReference type="NCBI Taxonomy" id="412755"/>
    <lineage>
        <taxon>unclassified sequences</taxon>
        <taxon>metagenomes</taxon>
        <taxon>ecological metagenomes</taxon>
    </lineage>
</organism>
<dbReference type="SUPFAM" id="SSF56235">
    <property type="entry name" value="N-terminal nucleophile aminohydrolases (Ntn hydrolases)"/>
    <property type="match status" value="1"/>
</dbReference>
<proteinExistence type="predicted"/>
<sequence length="56" mass="5898">MTLSIAAWDENTGQLGTIVSSSSISVASRCLHWRAGIGIALSQNITDPRLRANSGL</sequence>
<dbReference type="EMBL" id="BARS01010875">
    <property type="protein sequence ID" value="GAF98132.1"/>
    <property type="molecule type" value="Genomic_DNA"/>
</dbReference>
<accession>X0UCM3</accession>
<dbReference type="Pfam" id="PF06267">
    <property type="entry name" value="DUF1028"/>
    <property type="match status" value="1"/>
</dbReference>
<protein>
    <recommendedName>
        <fullName evidence="2">DUF1028 domain-containing protein</fullName>
    </recommendedName>
</protein>